<proteinExistence type="predicted"/>
<comment type="caution">
    <text evidence="1">The sequence shown here is derived from an EMBL/GenBank/DDBJ whole genome shotgun (WGS) entry which is preliminary data.</text>
</comment>
<sequence length="223" mass="26290">MKVITFSTTETHLIEGFKQSKYLEGEDYLIADLKTAWEQAYFQHIEEKKRSEGLYGFKVNTRVVQSIPKQYVKPKKYPYDYLFCFVVDLEPKAEKPALVHWDNVDSPTFSNQEEINLFSICPIEQVKISNQVCYQISTDEKFYRAFVGFSSKKVARSWWRHIKRELGYLSQLVELPPAENPTGCKYNYIATDWQQKTLKARLRHLQIVASWDLTKVKDKQNKI</sequence>
<keyword evidence="2" id="KW-1185">Reference proteome</keyword>
<reference evidence="1" key="1">
    <citation type="submission" date="2019-10" db="EMBL/GenBank/DDBJ databases">
        <title>Draft genome sequece of Microseira wollei NIES-4236.</title>
        <authorList>
            <person name="Yamaguchi H."/>
            <person name="Suzuki S."/>
            <person name="Kawachi M."/>
        </authorList>
    </citation>
    <scope>NUCLEOTIDE SEQUENCE</scope>
    <source>
        <strain evidence="1">NIES-4236</strain>
    </source>
</reference>
<dbReference type="EMBL" id="BLAY01000033">
    <property type="protein sequence ID" value="GET37710.1"/>
    <property type="molecule type" value="Genomic_DNA"/>
</dbReference>
<accession>A0AAV3XAI9</accession>
<gene>
    <name evidence="1" type="ORF">MiSe_24640</name>
</gene>
<dbReference type="AlphaFoldDB" id="A0AAV3XAI9"/>
<evidence type="ECO:0000313" key="2">
    <source>
        <dbReference type="Proteomes" id="UP001050975"/>
    </source>
</evidence>
<evidence type="ECO:0000313" key="1">
    <source>
        <dbReference type="EMBL" id="GET37710.1"/>
    </source>
</evidence>
<organism evidence="1 2">
    <name type="scientific">Microseira wollei NIES-4236</name>
    <dbReference type="NCBI Taxonomy" id="2530354"/>
    <lineage>
        <taxon>Bacteria</taxon>
        <taxon>Bacillati</taxon>
        <taxon>Cyanobacteriota</taxon>
        <taxon>Cyanophyceae</taxon>
        <taxon>Oscillatoriophycideae</taxon>
        <taxon>Aerosakkonematales</taxon>
        <taxon>Aerosakkonemataceae</taxon>
        <taxon>Microseira</taxon>
    </lineage>
</organism>
<name>A0AAV3XAI9_9CYAN</name>
<dbReference type="Proteomes" id="UP001050975">
    <property type="component" value="Unassembled WGS sequence"/>
</dbReference>
<protein>
    <submittedName>
        <fullName evidence="1">Uncharacterized protein</fullName>
    </submittedName>
</protein>